<name>A0A0M9WKH1_9EURO</name>
<comment type="caution">
    <text evidence="3">The sequence shown here is derived from an EMBL/GenBank/DDBJ whole genome shotgun (WGS) entry which is preliminary data.</text>
</comment>
<evidence type="ECO:0000313" key="3">
    <source>
        <dbReference type="EMBL" id="KOS48339.1"/>
    </source>
</evidence>
<dbReference type="EMBL" id="LHQQ01000006">
    <property type="protein sequence ID" value="KOS48339.1"/>
    <property type="molecule type" value="Genomic_DNA"/>
</dbReference>
<reference evidence="3 4" key="1">
    <citation type="submission" date="2015-08" db="EMBL/GenBank/DDBJ databases">
        <title>Genome sequencing of Penicillium nordicum.</title>
        <authorList>
            <person name="Nguyen H.D."/>
            <person name="Seifert K.A."/>
        </authorList>
    </citation>
    <scope>NUCLEOTIDE SEQUENCE [LARGE SCALE GENOMIC DNA]</scope>
    <source>
        <strain evidence="3 4">DAOMC 185683</strain>
    </source>
</reference>
<dbReference type="STRING" id="229535.A0A0M9WKH1"/>
<organism evidence="3 4">
    <name type="scientific">Penicillium nordicum</name>
    <dbReference type="NCBI Taxonomy" id="229535"/>
    <lineage>
        <taxon>Eukaryota</taxon>
        <taxon>Fungi</taxon>
        <taxon>Dikarya</taxon>
        <taxon>Ascomycota</taxon>
        <taxon>Pezizomycotina</taxon>
        <taxon>Eurotiomycetes</taxon>
        <taxon>Eurotiomycetidae</taxon>
        <taxon>Eurotiales</taxon>
        <taxon>Aspergillaceae</taxon>
        <taxon>Penicillium</taxon>
    </lineage>
</organism>
<sequence>MPSSTKVALITGGVKNLGAQSALELASVGVNLALHYHSPGSEKAALALEATLKETHPSIKVRFYQDDLTSAAAVTKLFQDVVRDFGHVDIVINTVGKVLKKPITEISEEEYDAMFAVNSKTAFFVLKEAAAHVTDGGKIISIVTALLGAFTGYYTSYAGSKAPVEHFTRGVSKELQARRISVNNIAPGPMDTPFFYGEESPEAVEFHKANGMGNRLTMVEDIAPIIRFLCTDGAWITGQTIFANGGYTTR</sequence>
<dbReference type="InterPro" id="IPR036291">
    <property type="entry name" value="NAD(P)-bd_dom_sf"/>
</dbReference>
<protein>
    <recommendedName>
        <fullName evidence="5">Short-chain dehydrogenase</fullName>
    </recommendedName>
</protein>
<evidence type="ECO:0000256" key="1">
    <source>
        <dbReference type="ARBA" id="ARBA00006484"/>
    </source>
</evidence>
<dbReference type="PANTHER" id="PTHR48107:SF7">
    <property type="entry name" value="RE15974P"/>
    <property type="match status" value="1"/>
</dbReference>
<dbReference type="Gene3D" id="3.40.50.720">
    <property type="entry name" value="NAD(P)-binding Rossmann-like Domain"/>
    <property type="match status" value="1"/>
</dbReference>
<keyword evidence="4" id="KW-1185">Reference proteome</keyword>
<dbReference type="AlphaFoldDB" id="A0A0M9WKH1"/>
<dbReference type="PRINTS" id="PR00081">
    <property type="entry name" value="GDHRDH"/>
</dbReference>
<dbReference type="Proteomes" id="UP000037696">
    <property type="component" value="Unassembled WGS sequence"/>
</dbReference>
<dbReference type="SUPFAM" id="SSF51735">
    <property type="entry name" value="NAD(P)-binding Rossmann-fold domains"/>
    <property type="match status" value="1"/>
</dbReference>
<proteinExistence type="inferred from homology"/>
<dbReference type="PANTHER" id="PTHR48107">
    <property type="entry name" value="NADPH-DEPENDENT ALDEHYDE REDUCTASE-LIKE PROTEIN, CHLOROPLASTIC-RELATED"/>
    <property type="match status" value="1"/>
</dbReference>
<dbReference type="InterPro" id="IPR002347">
    <property type="entry name" value="SDR_fam"/>
</dbReference>
<gene>
    <name evidence="3" type="ORF">ACN38_g674</name>
</gene>
<dbReference type="OrthoDB" id="47007at2759"/>
<keyword evidence="2" id="KW-0560">Oxidoreductase</keyword>
<accession>A0A0M9WKH1</accession>
<evidence type="ECO:0000256" key="2">
    <source>
        <dbReference type="ARBA" id="ARBA00023002"/>
    </source>
</evidence>
<evidence type="ECO:0000313" key="4">
    <source>
        <dbReference type="Proteomes" id="UP000037696"/>
    </source>
</evidence>
<dbReference type="GO" id="GO:0016614">
    <property type="term" value="F:oxidoreductase activity, acting on CH-OH group of donors"/>
    <property type="evidence" value="ECO:0007669"/>
    <property type="project" value="UniProtKB-ARBA"/>
</dbReference>
<comment type="similarity">
    <text evidence="1">Belongs to the short-chain dehydrogenases/reductases (SDR) family.</text>
</comment>
<dbReference type="Pfam" id="PF13561">
    <property type="entry name" value="adh_short_C2"/>
    <property type="match status" value="1"/>
</dbReference>
<dbReference type="PRINTS" id="PR00080">
    <property type="entry name" value="SDRFAMILY"/>
</dbReference>
<evidence type="ECO:0008006" key="5">
    <source>
        <dbReference type="Google" id="ProtNLM"/>
    </source>
</evidence>
<dbReference type="NCBIfam" id="NF009385">
    <property type="entry name" value="PRK12744.1"/>
    <property type="match status" value="1"/>
</dbReference>